<dbReference type="InterPro" id="IPR036259">
    <property type="entry name" value="MFS_trans_sf"/>
</dbReference>
<evidence type="ECO:0000313" key="8">
    <source>
        <dbReference type="EMBL" id="AXC12641.1"/>
    </source>
</evidence>
<evidence type="ECO:0000256" key="3">
    <source>
        <dbReference type="ARBA" id="ARBA00022989"/>
    </source>
</evidence>
<comment type="subcellular location">
    <subcellularLocation>
        <location evidence="1">Membrane</location>
        <topology evidence="1">Multi-pass membrane protein</topology>
    </subcellularLocation>
</comment>
<dbReference type="InterPro" id="IPR000849">
    <property type="entry name" value="Sugar_P_transporter"/>
</dbReference>
<dbReference type="SUPFAM" id="SSF103473">
    <property type="entry name" value="MFS general substrate transporter"/>
    <property type="match status" value="1"/>
</dbReference>
<feature type="transmembrane region" description="Helical" evidence="6">
    <location>
        <begin position="383"/>
        <end position="405"/>
    </location>
</feature>
<dbReference type="GO" id="GO:0015134">
    <property type="term" value="F:hexuronate transmembrane transporter activity"/>
    <property type="evidence" value="ECO:0007669"/>
    <property type="project" value="TreeGrafter"/>
</dbReference>
<dbReference type="PIRSF" id="PIRSF002808">
    <property type="entry name" value="Hexose_phosphate_transp"/>
    <property type="match status" value="1"/>
</dbReference>
<organism evidence="8 9">
    <name type="scientific">Acidisarcina polymorpha</name>
    <dbReference type="NCBI Taxonomy" id="2211140"/>
    <lineage>
        <taxon>Bacteria</taxon>
        <taxon>Pseudomonadati</taxon>
        <taxon>Acidobacteriota</taxon>
        <taxon>Terriglobia</taxon>
        <taxon>Terriglobales</taxon>
        <taxon>Acidobacteriaceae</taxon>
        <taxon>Acidisarcina</taxon>
    </lineage>
</organism>
<dbReference type="InterPro" id="IPR020846">
    <property type="entry name" value="MFS_dom"/>
</dbReference>
<feature type="domain" description="Major facilitator superfamily (MFS) profile" evidence="7">
    <location>
        <begin position="36"/>
        <end position="440"/>
    </location>
</feature>
<evidence type="ECO:0000256" key="1">
    <source>
        <dbReference type="ARBA" id="ARBA00004141"/>
    </source>
</evidence>
<feature type="transmembrane region" description="Helical" evidence="6">
    <location>
        <begin position="294"/>
        <end position="315"/>
    </location>
</feature>
<evidence type="ECO:0000259" key="7">
    <source>
        <dbReference type="PROSITE" id="PS50850"/>
    </source>
</evidence>
<feature type="transmembrane region" description="Helical" evidence="6">
    <location>
        <begin position="417"/>
        <end position="436"/>
    </location>
</feature>
<dbReference type="InterPro" id="IPR050382">
    <property type="entry name" value="MFS_Na/Anion_cotransporter"/>
</dbReference>
<dbReference type="PROSITE" id="PS50850">
    <property type="entry name" value="MFS"/>
    <property type="match status" value="1"/>
</dbReference>
<evidence type="ECO:0000313" key="9">
    <source>
        <dbReference type="Proteomes" id="UP000253606"/>
    </source>
</evidence>
<feature type="region of interest" description="Disordered" evidence="5">
    <location>
        <begin position="1"/>
        <end position="28"/>
    </location>
</feature>
<evidence type="ECO:0000256" key="4">
    <source>
        <dbReference type="ARBA" id="ARBA00023136"/>
    </source>
</evidence>
<keyword evidence="9" id="KW-1185">Reference proteome</keyword>
<accession>A0A2Z5G0F7</accession>
<feature type="transmembrane region" description="Helical" evidence="6">
    <location>
        <begin position="84"/>
        <end position="110"/>
    </location>
</feature>
<dbReference type="AlphaFoldDB" id="A0A2Z5G0F7"/>
<evidence type="ECO:0000256" key="6">
    <source>
        <dbReference type="SAM" id="Phobius"/>
    </source>
</evidence>
<keyword evidence="4 6" id="KW-0472">Membrane</keyword>
<gene>
    <name evidence="8" type="ORF">ACPOL_3352</name>
</gene>
<dbReference type="EMBL" id="CP030840">
    <property type="protein sequence ID" value="AXC12641.1"/>
    <property type="molecule type" value="Genomic_DNA"/>
</dbReference>
<keyword evidence="3 6" id="KW-1133">Transmembrane helix</keyword>
<dbReference type="PANTHER" id="PTHR11662">
    <property type="entry name" value="SOLUTE CARRIER FAMILY 17"/>
    <property type="match status" value="1"/>
</dbReference>
<dbReference type="InterPro" id="IPR011701">
    <property type="entry name" value="MFS"/>
</dbReference>
<sequence>MPVKIMPGQPTNPIEAKHTPPTTSGKSAGGNVRWRIGWVLFCSTVINYISRQTFSVLSPMITAQFHLTHTQLGKIMGAFQVSYAFTWLIGGIILDIVGTRIGLAAAVILWSTVNMITGLASSAFGFAAFRFMLGIGEGFNWPGAGKAVAEWFPDQERSLAVAVFDSGSSVGGMIAALAIPWIALSVGWRWAFIFSGSLGFIWLFVWLRVYHPLDRHPRVTGSEATYIRSGQTARAKSIAAGWGRWGNLLRERNLWGVVLGRALTDPIWWFYVFWLPQYLSDARGFSLQRIALFAWIPFVAADIGNFTGGALSGYWVRRGMPVLEARLWVCAISCVPMLAGIPAARVHNSYFALALICVALWGFASWSTMGLTLPADLFPQDVVATVTGVSGLAAGLAGSVFTYIVGVTADRFSYGPAFLVAGLMPLAATAAIYMLIDRRAPSATSARNLDEPGPMNRRRDER</sequence>
<evidence type="ECO:0000256" key="5">
    <source>
        <dbReference type="SAM" id="MobiDB-lite"/>
    </source>
</evidence>
<proteinExistence type="predicted"/>
<feature type="transmembrane region" description="Helical" evidence="6">
    <location>
        <begin position="327"/>
        <end position="344"/>
    </location>
</feature>
<dbReference type="PANTHER" id="PTHR11662:SF285">
    <property type="entry name" value="HEXURONATE TRANSPORTER"/>
    <property type="match status" value="1"/>
</dbReference>
<feature type="transmembrane region" description="Helical" evidence="6">
    <location>
        <begin position="350"/>
        <end position="371"/>
    </location>
</feature>
<dbReference type="CDD" id="cd17319">
    <property type="entry name" value="MFS_ExuT_GudP_like"/>
    <property type="match status" value="1"/>
</dbReference>
<keyword evidence="2 6" id="KW-0812">Transmembrane</keyword>
<dbReference type="Gene3D" id="1.20.1250.20">
    <property type="entry name" value="MFS general substrate transporter like domains"/>
    <property type="match status" value="2"/>
</dbReference>
<dbReference type="RefSeq" id="WP_236657496.1">
    <property type="nucleotide sequence ID" value="NZ_CP030840.1"/>
</dbReference>
<feature type="transmembrane region" description="Helical" evidence="6">
    <location>
        <begin position="159"/>
        <end position="184"/>
    </location>
</feature>
<reference evidence="8 9" key="1">
    <citation type="journal article" date="2018" name="Front. Microbiol.">
        <title>Hydrolytic Capabilities as a Key to Environmental Success: Chitinolytic and Cellulolytic Acidobacteria From Acidic Sub-arctic Soils and Boreal Peatlands.</title>
        <authorList>
            <person name="Belova S.E."/>
            <person name="Ravin N.V."/>
            <person name="Pankratov T.A."/>
            <person name="Rakitin A.L."/>
            <person name="Ivanova A.A."/>
            <person name="Beletsky A.V."/>
            <person name="Mardanov A.V."/>
            <person name="Sinninghe Damste J.S."/>
            <person name="Dedysh S.N."/>
        </authorList>
    </citation>
    <scope>NUCLEOTIDE SEQUENCE [LARGE SCALE GENOMIC DNA]</scope>
    <source>
        <strain evidence="8 9">SBC82</strain>
    </source>
</reference>
<feature type="transmembrane region" description="Helical" evidence="6">
    <location>
        <begin position="254"/>
        <end position="274"/>
    </location>
</feature>
<protein>
    <submittedName>
        <fullName evidence="8">Hexuronate transporter</fullName>
    </submittedName>
</protein>
<feature type="transmembrane region" description="Helical" evidence="6">
    <location>
        <begin position="190"/>
        <end position="209"/>
    </location>
</feature>
<dbReference type="GO" id="GO:0016020">
    <property type="term" value="C:membrane"/>
    <property type="evidence" value="ECO:0007669"/>
    <property type="project" value="UniProtKB-SubCell"/>
</dbReference>
<feature type="transmembrane region" description="Helical" evidence="6">
    <location>
        <begin position="116"/>
        <end position="139"/>
    </location>
</feature>
<dbReference type="Pfam" id="PF07690">
    <property type="entry name" value="MFS_1"/>
    <property type="match status" value="1"/>
</dbReference>
<dbReference type="KEGG" id="abas:ACPOL_3352"/>
<evidence type="ECO:0000256" key="2">
    <source>
        <dbReference type="ARBA" id="ARBA00022692"/>
    </source>
</evidence>
<dbReference type="Proteomes" id="UP000253606">
    <property type="component" value="Chromosome"/>
</dbReference>
<name>A0A2Z5G0F7_9BACT</name>